<protein>
    <recommendedName>
        <fullName evidence="2">Azaphilone pigments biosynthesis cluster protein L N-terminal domain-containing protein</fullName>
    </recommendedName>
</protein>
<dbReference type="AlphaFoldDB" id="A0A6G1H7M8"/>
<proteinExistence type="predicted"/>
<gene>
    <name evidence="3" type="ORF">K402DRAFT_461403</name>
</gene>
<keyword evidence="1" id="KW-0175">Coiled coil</keyword>
<organism evidence="3 4">
    <name type="scientific">Aulographum hederae CBS 113979</name>
    <dbReference type="NCBI Taxonomy" id="1176131"/>
    <lineage>
        <taxon>Eukaryota</taxon>
        <taxon>Fungi</taxon>
        <taxon>Dikarya</taxon>
        <taxon>Ascomycota</taxon>
        <taxon>Pezizomycotina</taxon>
        <taxon>Dothideomycetes</taxon>
        <taxon>Pleosporomycetidae</taxon>
        <taxon>Aulographales</taxon>
        <taxon>Aulographaceae</taxon>
    </lineage>
</organism>
<dbReference type="Proteomes" id="UP000800041">
    <property type="component" value="Unassembled WGS sequence"/>
</dbReference>
<keyword evidence="4" id="KW-1185">Reference proteome</keyword>
<evidence type="ECO:0000256" key="1">
    <source>
        <dbReference type="SAM" id="Coils"/>
    </source>
</evidence>
<feature type="coiled-coil region" evidence="1">
    <location>
        <begin position="153"/>
        <end position="187"/>
    </location>
</feature>
<dbReference type="InterPro" id="IPR031348">
    <property type="entry name" value="PigL_N"/>
</dbReference>
<accession>A0A6G1H7M8</accession>
<evidence type="ECO:0000259" key="2">
    <source>
        <dbReference type="Pfam" id="PF17111"/>
    </source>
</evidence>
<evidence type="ECO:0000313" key="4">
    <source>
        <dbReference type="Proteomes" id="UP000800041"/>
    </source>
</evidence>
<reference evidence="3" key="1">
    <citation type="journal article" date="2020" name="Stud. Mycol.">
        <title>101 Dothideomycetes genomes: a test case for predicting lifestyles and emergence of pathogens.</title>
        <authorList>
            <person name="Haridas S."/>
            <person name="Albert R."/>
            <person name="Binder M."/>
            <person name="Bloem J."/>
            <person name="Labutti K."/>
            <person name="Salamov A."/>
            <person name="Andreopoulos B."/>
            <person name="Baker S."/>
            <person name="Barry K."/>
            <person name="Bills G."/>
            <person name="Bluhm B."/>
            <person name="Cannon C."/>
            <person name="Castanera R."/>
            <person name="Culley D."/>
            <person name="Daum C."/>
            <person name="Ezra D."/>
            <person name="Gonzalez J."/>
            <person name="Henrissat B."/>
            <person name="Kuo A."/>
            <person name="Liang C."/>
            <person name="Lipzen A."/>
            <person name="Lutzoni F."/>
            <person name="Magnuson J."/>
            <person name="Mondo S."/>
            <person name="Nolan M."/>
            <person name="Ohm R."/>
            <person name="Pangilinan J."/>
            <person name="Park H.-J."/>
            <person name="Ramirez L."/>
            <person name="Alfaro M."/>
            <person name="Sun H."/>
            <person name="Tritt A."/>
            <person name="Yoshinaga Y."/>
            <person name="Zwiers L.-H."/>
            <person name="Turgeon B."/>
            <person name="Goodwin S."/>
            <person name="Spatafora J."/>
            <person name="Crous P."/>
            <person name="Grigoriev I."/>
        </authorList>
    </citation>
    <scope>NUCLEOTIDE SEQUENCE</scope>
    <source>
        <strain evidence="3">CBS 113979</strain>
    </source>
</reference>
<sequence>MSGLEAAAAIIGITDVALRSVKGLYNFFEDLQDARESLPQIWSEISYLQTNLSSLEFLAKAGEDTLKNVKATGITQGINECGNVCDKFTRQLTRWTKDGVDGLIGKLNFKLHSAQIEKNRARLWVTARMLDMAVGILTLKLVLKFETERATEISALKQAVDSWQLEAEQAREKISAELRTLDDTEDSGVIDELDEEEGVLKRFVEHSGQTAGQLQAIKLNQTISGIKSDDNSTVKLGMPAAVVDKVVQQTITDVTSTKSKVTVGIW</sequence>
<evidence type="ECO:0000313" key="3">
    <source>
        <dbReference type="EMBL" id="KAF1988968.1"/>
    </source>
</evidence>
<feature type="domain" description="Azaphilone pigments biosynthesis cluster protein L N-terminal" evidence="2">
    <location>
        <begin position="4"/>
        <end position="97"/>
    </location>
</feature>
<dbReference type="EMBL" id="ML977146">
    <property type="protein sequence ID" value="KAF1988968.1"/>
    <property type="molecule type" value="Genomic_DNA"/>
</dbReference>
<dbReference type="Pfam" id="PF17111">
    <property type="entry name" value="PigL_N"/>
    <property type="match status" value="1"/>
</dbReference>
<name>A0A6G1H7M8_9PEZI</name>
<dbReference type="OrthoDB" id="432483at2759"/>